<comment type="catalytic activity">
    <reaction evidence="1">
        <text>ATP + protein L-histidine = ADP + protein N-phospho-L-histidine.</text>
        <dbReference type="EC" id="2.7.13.3"/>
    </reaction>
</comment>
<keyword evidence="4" id="KW-0808">Transferase</keyword>
<dbReference type="NCBIfam" id="TIGR00229">
    <property type="entry name" value="sensory_box"/>
    <property type="match status" value="1"/>
</dbReference>
<feature type="domain" description="Histidine kinase" evidence="7">
    <location>
        <begin position="155"/>
        <end position="373"/>
    </location>
</feature>
<evidence type="ECO:0000256" key="1">
    <source>
        <dbReference type="ARBA" id="ARBA00000085"/>
    </source>
</evidence>
<dbReference type="EMBL" id="FZNX01000001">
    <property type="protein sequence ID" value="SNR37054.1"/>
    <property type="molecule type" value="Genomic_DNA"/>
</dbReference>
<dbReference type="PANTHER" id="PTHR43711">
    <property type="entry name" value="TWO-COMPONENT HISTIDINE KINASE"/>
    <property type="match status" value="1"/>
</dbReference>
<dbReference type="GO" id="GO:0000155">
    <property type="term" value="F:phosphorelay sensor kinase activity"/>
    <property type="evidence" value="ECO:0007669"/>
    <property type="project" value="InterPro"/>
</dbReference>
<dbReference type="EC" id="2.7.13.3" evidence="2"/>
<reference evidence="9" key="1">
    <citation type="submission" date="2017-06" db="EMBL/GenBank/DDBJ databases">
        <authorList>
            <person name="Varghese N."/>
            <person name="Submissions S."/>
        </authorList>
    </citation>
    <scope>NUCLEOTIDE SEQUENCE [LARGE SCALE GENOMIC DNA]</scope>
    <source>
        <strain evidence="9">DSM 27993</strain>
    </source>
</reference>
<dbReference type="Gene3D" id="3.30.450.20">
    <property type="entry name" value="PAS domain"/>
    <property type="match status" value="1"/>
</dbReference>
<dbReference type="PRINTS" id="PR00344">
    <property type="entry name" value="BCTRLSENSOR"/>
</dbReference>
<dbReference type="AlphaFoldDB" id="A0A238VSA6"/>
<keyword evidence="3" id="KW-0597">Phosphoprotein</keyword>
<dbReference type="CDD" id="cd00082">
    <property type="entry name" value="HisKA"/>
    <property type="match status" value="1"/>
</dbReference>
<dbReference type="OrthoDB" id="9781208at2"/>
<keyword evidence="5" id="KW-0418">Kinase</keyword>
<evidence type="ECO:0000256" key="3">
    <source>
        <dbReference type="ARBA" id="ARBA00022553"/>
    </source>
</evidence>
<dbReference type="Pfam" id="PF13426">
    <property type="entry name" value="PAS_9"/>
    <property type="match status" value="1"/>
</dbReference>
<keyword evidence="9" id="KW-1185">Reference proteome</keyword>
<organism evidence="8 9">
    <name type="scientific">Lutibacter flavus</name>
    <dbReference type="NCBI Taxonomy" id="691689"/>
    <lineage>
        <taxon>Bacteria</taxon>
        <taxon>Pseudomonadati</taxon>
        <taxon>Bacteroidota</taxon>
        <taxon>Flavobacteriia</taxon>
        <taxon>Flavobacteriales</taxon>
        <taxon>Flavobacteriaceae</taxon>
        <taxon>Lutibacter</taxon>
    </lineage>
</organism>
<dbReference type="SUPFAM" id="SSF55874">
    <property type="entry name" value="ATPase domain of HSP90 chaperone/DNA topoisomerase II/histidine kinase"/>
    <property type="match status" value="1"/>
</dbReference>
<dbReference type="Gene3D" id="3.30.565.10">
    <property type="entry name" value="Histidine kinase-like ATPase, C-terminal domain"/>
    <property type="match status" value="1"/>
</dbReference>
<dbReference type="SUPFAM" id="SSF47384">
    <property type="entry name" value="Homodimeric domain of signal transducing histidine kinase"/>
    <property type="match status" value="1"/>
</dbReference>
<dbReference type="CDD" id="cd00075">
    <property type="entry name" value="HATPase"/>
    <property type="match status" value="1"/>
</dbReference>
<evidence type="ECO:0000256" key="6">
    <source>
        <dbReference type="ARBA" id="ARBA00023012"/>
    </source>
</evidence>
<dbReference type="Pfam" id="PF02518">
    <property type="entry name" value="HATPase_c"/>
    <property type="match status" value="1"/>
</dbReference>
<dbReference type="InterPro" id="IPR005467">
    <property type="entry name" value="His_kinase_dom"/>
</dbReference>
<evidence type="ECO:0000256" key="2">
    <source>
        <dbReference type="ARBA" id="ARBA00012438"/>
    </source>
</evidence>
<dbReference type="SUPFAM" id="SSF55785">
    <property type="entry name" value="PYP-like sensor domain (PAS domain)"/>
    <property type="match status" value="1"/>
</dbReference>
<dbReference type="InterPro" id="IPR004358">
    <property type="entry name" value="Sig_transdc_His_kin-like_C"/>
</dbReference>
<protein>
    <recommendedName>
        <fullName evidence="2">histidine kinase</fullName>
        <ecNumber evidence="2">2.7.13.3</ecNumber>
    </recommendedName>
</protein>
<proteinExistence type="predicted"/>
<evidence type="ECO:0000259" key="7">
    <source>
        <dbReference type="PROSITE" id="PS50109"/>
    </source>
</evidence>
<dbReference type="InterPro" id="IPR035965">
    <property type="entry name" value="PAS-like_dom_sf"/>
</dbReference>
<dbReference type="InterPro" id="IPR003594">
    <property type="entry name" value="HATPase_dom"/>
</dbReference>
<dbReference type="InterPro" id="IPR036890">
    <property type="entry name" value="HATPase_C_sf"/>
</dbReference>
<dbReference type="Proteomes" id="UP000198412">
    <property type="component" value="Unassembled WGS sequence"/>
</dbReference>
<dbReference type="PROSITE" id="PS50109">
    <property type="entry name" value="HIS_KIN"/>
    <property type="match status" value="1"/>
</dbReference>
<dbReference type="RefSeq" id="WP_089377248.1">
    <property type="nucleotide sequence ID" value="NZ_FZNX01000001.1"/>
</dbReference>
<dbReference type="SMART" id="SM00387">
    <property type="entry name" value="HATPase_c"/>
    <property type="match status" value="1"/>
</dbReference>
<dbReference type="InterPro" id="IPR000014">
    <property type="entry name" value="PAS"/>
</dbReference>
<keyword evidence="6" id="KW-0902">Two-component regulatory system</keyword>
<dbReference type="Pfam" id="PF00512">
    <property type="entry name" value="HisKA"/>
    <property type="match status" value="1"/>
</dbReference>
<dbReference type="SMART" id="SM00388">
    <property type="entry name" value="HisKA"/>
    <property type="match status" value="1"/>
</dbReference>
<evidence type="ECO:0000256" key="4">
    <source>
        <dbReference type="ARBA" id="ARBA00022679"/>
    </source>
</evidence>
<accession>A0A238VSA6</accession>
<evidence type="ECO:0000256" key="5">
    <source>
        <dbReference type="ARBA" id="ARBA00022777"/>
    </source>
</evidence>
<evidence type="ECO:0000313" key="8">
    <source>
        <dbReference type="EMBL" id="SNR37054.1"/>
    </source>
</evidence>
<dbReference type="Gene3D" id="1.10.287.130">
    <property type="match status" value="1"/>
</dbReference>
<name>A0A238VSA6_9FLAO</name>
<dbReference type="InterPro" id="IPR036097">
    <property type="entry name" value="HisK_dim/P_sf"/>
</dbReference>
<gene>
    <name evidence="8" type="ORF">SAMN04488111_0954</name>
</gene>
<sequence length="373" mass="42060">MPTLNPYSNEEVNKYYNDANFIHLDKIPNKAIVICDQQGIIISANLDFCALVGLEVSELEGTQMKADLFLKIGILKDANSLNKLLNWKRRDYEIEFLKKNGTSVIIEIKKERIRDNNCAFFFNDITKQTQLQTKLEAVTIKLAKLNEDKSRFISVLAHDLKSPFNSILGFVTLLKENYSKCSREEIEKYISYIDGASQNAYNLLEDTLAWIGAENGKFKIAKEDFEINSLILAALKDLSLIAHRKNINMCFDNKDQIMVYCDANMIKMVLRNLLSNAIKFTNKDGEIHITIADDPTETKVSIKDNGVGISEDSMLKLFDIKGFYSTKGTELEKGTGMGLVLCKEFIEKHNGTLSLDSNVGVGSTFTFTIPKIA</sequence>
<dbReference type="InterPro" id="IPR050736">
    <property type="entry name" value="Sensor_HK_Regulatory"/>
</dbReference>
<evidence type="ECO:0000313" key="9">
    <source>
        <dbReference type="Proteomes" id="UP000198412"/>
    </source>
</evidence>
<dbReference type="FunFam" id="3.30.565.10:FF:000006">
    <property type="entry name" value="Sensor histidine kinase WalK"/>
    <property type="match status" value="1"/>
</dbReference>
<dbReference type="PANTHER" id="PTHR43711:SF31">
    <property type="entry name" value="HISTIDINE KINASE"/>
    <property type="match status" value="1"/>
</dbReference>
<dbReference type="InterPro" id="IPR003661">
    <property type="entry name" value="HisK_dim/P_dom"/>
</dbReference>